<dbReference type="Pfam" id="PF13403">
    <property type="entry name" value="Hint_2"/>
    <property type="match status" value="1"/>
</dbReference>
<reference evidence="2 3" key="1">
    <citation type="submission" date="2016-10" db="EMBL/GenBank/DDBJ databases">
        <title>Genome sequence of Planktotalea frisia SH6-1.</title>
        <authorList>
            <person name="Poehlein A."/>
            <person name="Bakenhus I."/>
            <person name="Voget S."/>
            <person name="Brinkhoff T."/>
            <person name="Simon M."/>
        </authorList>
    </citation>
    <scope>NUCLEOTIDE SEQUENCE [LARGE SCALE GENOMIC DNA]</scope>
    <source>
        <strain evidence="2 3">SH6-1</strain>
    </source>
</reference>
<evidence type="ECO:0000313" key="3">
    <source>
        <dbReference type="Proteomes" id="UP000184514"/>
    </source>
</evidence>
<evidence type="ECO:0000259" key="1">
    <source>
        <dbReference type="Pfam" id="PF13403"/>
    </source>
</evidence>
<dbReference type="InterPro" id="IPR028992">
    <property type="entry name" value="Hedgehog/Intein_dom"/>
</dbReference>
<dbReference type="RefSeq" id="WP_072629588.1">
    <property type="nucleotide sequence ID" value="NZ_MLCB01000081.1"/>
</dbReference>
<feature type="domain" description="Hedgehog/Intein (Hint)" evidence="1">
    <location>
        <begin position="157"/>
        <end position="299"/>
    </location>
</feature>
<sequence length="375" mass="40837">MATFNSQMFYLGNFAAMDTVESNTEAENPGLILGTYASPELINVTVSDANNDGALSDDEMGTTAGEDISFDVGFGATTQFIDTTLVYNVTVTLGDGSTIGIYGTVIQSQDGNTFLTDYANGGSFDNLSVQSFSLTSLASSNYTGFFADSSVDNTSVICFASGSPIDTNMGERAVETLSAGDLVRTLDNGYVHLIGAFSTPVGNQASDQPILIPQGALCNGLPNSDSWLSPQHRLMVSSPVAERMFGEKEVLISAKAFLECDEVVQKPALENMRYYHLICERHEIVFSAGYPVETFFPGDYGLKMMSSTATGRRAARLVKLTNHERCKPARNFPKMLRQKKLIERMVKNDRPFWVPNAKKPMRIQAFDLSRKSIAS</sequence>
<evidence type="ECO:0000313" key="2">
    <source>
        <dbReference type="EMBL" id="OJI94835.1"/>
    </source>
</evidence>
<dbReference type="SUPFAM" id="SSF51294">
    <property type="entry name" value="Hedgehog/intein (Hint) domain"/>
    <property type="match status" value="1"/>
</dbReference>
<proteinExistence type="predicted"/>
<dbReference type="AlphaFoldDB" id="A0A1L9NZW7"/>
<dbReference type="InterPro" id="IPR036844">
    <property type="entry name" value="Hint_dom_sf"/>
</dbReference>
<organism evidence="2 3">
    <name type="scientific">Planktotalea frisia</name>
    <dbReference type="NCBI Taxonomy" id="696762"/>
    <lineage>
        <taxon>Bacteria</taxon>
        <taxon>Pseudomonadati</taxon>
        <taxon>Pseudomonadota</taxon>
        <taxon>Alphaproteobacteria</taxon>
        <taxon>Rhodobacterales</taxon>
        <taxon>Paracoccaceae</taxon>
        <taxon>Planktotalea</taxon>
    </lineage>
</organism>
<protein>
    <recommendedName>
        <fullName evidence="1">Hedgehog/Intein (Hint) domain-containing protein</fullName>
    </recommendedName>
</protein>
<dbReference type="Proteomes" id="UP000184514">
    <property type="component" value="Unassembled WGS sequence"/>
</dbReference>
<name>A0A1L9NZW7_9RHOB</name>
<accession>A0A1L9NZW7</accession>
<gene>
    <name evidence="2" type="ORF">PFRI_09350</name>
</gene>
<dbReference type="OrthoDB" id="7818989at2"/>
<comment type="caution">
    <text evidence="2">The sequence shown here is derived from an EMBL/GenBank/DDBJ whole genome shotgun (WGS) entry which is preliminary data.</text>
</comment>
<dbReference type="STRING" id="696762.PFRI_09350"/>
<keyword evidence="3" id="KW-1185">Reference proteome</keyword>
<dbReference type="EMBL" id="MLCB01000081">
    <property type="protein sequence ID" value="OJI94835.1"/>
    <property type="molecule type" value="Genomic_DNA"/>
</dbReference>